<proteinExistence type="predicted"/>
<accession>A0ACC0BQF5</accession>
<reference evidence="2" key="1">
    <citation type="journal article" date="2023" name="Nat. Plants">
        <title>Single-cell RNA sequencing provides a high-resolution roadmap for understanding the multicellular compartmentation of specialized metabolism.</title>
        <authorList>
            <person name="Sun S."/>
            <person name="Shen X."/>
            <person name="Li Y."/>
            <person name="Li Y."/>
            <person name="Wang S."/>
            <person name="Li R."/>
            <person name="Zhang H."/>
            <person name="Shen G."/>
            <person name="Guo B."/>
            <person name="Wei J."/>
            <person name="Xu J."/>
            <person name="St-Pierre B."/>
            <person name="Chen S."/>
            <person name="Sun C."/>
        </authorList>
    </citation>
    <scope>NUCLEOTIDE SEQUENCE [LARGE SCALE GENOMIC DNA]</scope>
</reference>
<organism evidence="1 2">
    <name type="scientific">Catharanthus roseus</name>
    <name type="common">Madagascar periwinkle</name>
    <name type="synonym">Vinca rosea</name>
    <dbReference type="NCBI Taxonomy" id="4058"/>
    <lineage>
        <taxon>Eukaryota</taxon>
        <taxon>Viridiplantae</taxon>
        <taxon>Streptophyta</taxon>
        <taxon>Embryophyta</taxon>
        <taxon>Tracheophyta</taxon>
        <taxon>Spermatophyta</taxon>
        <taxon>Magnoliopsida</taxon>
        <taxon>eudicotyledons</taxon>
        <taxon>Gunneridae</taxon>
        <taxon>Pentapetalae</taxon>
        <taxon>asterids</taxon>
        <taxon>lamiids</taxon>
        <taxon>Gentianales</taxon>
        <taxon>Apocynaceae</taxon>
        <taxon>Rauvolfioideae</taxon>
        <taxon>Vinceae</taxon>
        <taxon>Catharanthinae</taxon>
        <taxon>Catharanthus</taxon>
    </lineage>
</organism>
<evidence type="ECO:0000313" key="2">
    <source>
        <dbReference type="Proteomes" id="UP001060085"/>
    </source>
</evidence>
<keyword evidence="2" id="KW-1185">Reference proteome</keyword>
<dbReference type="EMBL" id="CM044703">
    <property type="protein sequence ID" value="KAI5674837.1"/>
    <property type="molecule type" value="Genomic_DNA"/>
</dbReference>
<evidence type="ECO:0000313" key="1">
    <source>
        <dbReference type="EMBL" id="KAI5674837.1"/>
    </source>
</evidence>
<gene>
    <name evidence="1" type="ORF">M9H77_15201</name>
</gene>
<protein>
    <submittedName>
        <fullName evidence="1">Uncharacterized protein</fullName>
    </submittedName>
</protein>
<comment type="caution">
    <text evidence="1">The sequence shown here is derived from an EMBL/GenBank/DDBJ whole genome shotgun (WGS) entry which is preliminary data.</text>
</comment>
<name>A0ACC0BQF5_CATRO</name>
<sequence>MDLLCNAYSTASDEEESANGNRRQPESELPRPKRVRMETFVHKPRTMSLYRHSPSPSLPPEAPLPGRYISKRERAASTSGTTVHNPNSTSMPVPSPVEGTISESDLPHNILSKLRNQRKDSASLCQMPQGVSATLDGHSKPVNTIQWSKSHAHLLASAGIDCAVSIWNVWSRDQKRVRTLNFHNAAVKDVKWSEQGLFVLSCGYDCASRLIDVEQGRETQVFQEDQVVGVVKFHPHNFNLFVSGGSKGLLKLWDIRMGKVVHEYRRSLGPILDAEFSVDGKQLISSSDESRSNISENSIVVWDVFRQVPLSNQVYVEAFTCPCIRFHPLDPYFIAQSNGNYIAIFSSKSPFKLDKYKRYQGHGVHGFPIKCNFSLDGNMVASGSSDGFIYFYDSKSSQLIRKMKAHEQASIDVAFHPIIPNVIATCSWDGQVLLFE</sequence>
<dbReference type="Proteomes" id="UP001060085">
    <property type="component" value="Linkage Group LG03"/>
</dbReference>